<dbReference type="EMBL" id="DF820456">
    <property type="protein sequence ID" value="GAK50936.1"/>
    <property type="molecule type" value="Genomic_DNA"/>
</dbReference>
<evidence type="ECO:0000259" key="1">
    <source>
        <dbReference type="Pfam" id="PF13472"/>
    </source>
</evidence>
<accession>A0A0S6VTQ9</accession>
<dbReference type="GO" id="GO:0004622">
    <property type="term" value="F:phosphatidylcholine lysophospholipase activity"/>
    <property type="evidence" value="ECO:0007669"/>
    <property type="project" value="TreeGrafter"/>
</dbReference>
<name>A0A0S6VTQ9_9BACT</name>
<dbReference type="InterPro" id="IPR036514">
    <property type="entry name" value="SGNH_hydro_sf"/>
</dbReference>
<evidence type="ECO:0000313" key="2">
    <source>
        <dbReference type="EMBL" id="GAK50936.1"/>
    </source>
</evidence>
<organism evidence="2">
    <name type="scientific">Candidatus Moduliflexus flocculans</name>
    <dbReference type="NCBI Taxonomy" id="1499966"/>
    <lineage>
        <taxon>Bacteria</taxon>
        <taxon>Candidatus Moduliflexota</taxon>
        <taxon>Candidatus Moduliflexia</taxon>
        <taxon>Candidatus Moduliflexales</taxon>
        <taxon>Candidatus Moduliflexaceae</taxon>
    </lineage>
</organism>
<proteinExistence type="predicted"/>
<reference evidence="2" key="1">
    <citation type="journal article" date="2015" name="PeerJ">
        <title>First genomic representation of candidate bacterial phylum KSB3 points to enhanced environmental sensing as a trigger of wastewater bulking.</title>
        <authorList>
            <person name="Sekiguchi Y."/>
            <person name="Ohashi A."/>
            <person name="Parks D.H."/>
            <person name="Yamauchi T."/>
            <person name="Tyson G.W."/>
            <person name="Hugenholtz P."/>
        </authorList>
    </citation>
    <scope>NUCLEOTIDE SEQUENCE [LARGE SCALE GENOMIC DNA]</scope>
</reference>
<dbReference type="SUPFAM" id="SSF52266">
    <property type="entry name" value="SGNH hydrolase"/>
    <property type="match status" value="1"/>
</dbReference>
<dbReference type="InterPro" id="IPR013830">
    <property type="entry name" value="SGNH_hydro"/>
</dbReference>
<dbReference type="PANTHER" id="PTHR30383:SF5">
    <property type="entry name" value="SGNH HYDROLASE-TYPE ESTERASE DOMAIN-CONTAINING PROTEIN"/>
    <property type="match status" value="1"/>
</dbReference>
<dbReference type="Proteomes" id="UP000030700">
    <property type="component" value="Unassembled WGS sequence"/>
</dbReference>
<dbReference type="STRING" id="1499966.U14_02178"/>
<keyword evidence="3" id="KW-1185">Reference proteome</keyword>
<dbReference type="InterPro" id="IPR051532">
    <property type="entry name" value="Ester_Hydrolysis_Enzymes"/>
</dbReference>
<gene>
    <name evidence="2" type="ORF">U14_02178</name>
</gene>
<dbReference type="Pfam" id="PF13472">
    <property type="entry name" value="Lipase_GDSL_2"/>
    <property type="match status" value="1"/>
</dbReference>
<dbReference type="AlphaFoldDB" id="A0A0S6VTQ9"/>
<dbReference type="Gene3D" id="3.40.50.1110">
    <property type="entry name" value="SGNH hydrolase"/>
    <property type="match status" value="1"/>
</dbReference>
<sequence>MMFLISGWLIGCNSGDGPTDPTTLEPTVIVAVGDSITSGWGTWNGGYPAKLQEKLLAAGYNTKMINAGVPGEASPATDERFLSAIAGADIALILIGTNDEFSPDLCPNSKCNTLLHIESMMDKATKAGVKPVVGTIIHEQPYETYLTWNWDIDALNEQISLSAAKRKVAVADTLLAFLQYEEGDRVLYLDRHHPNEKGNEVLAQCFFDALAQNKLVRK</sequence>
<evidence type="ECO:0000313" key="3">
    <source>
        <dbReference type="Proteomes" id="UP000030700"/>
    </source>
</evidence>
<dbReference type="PANTHER" id="PTHR30383">
    <property type="entry name" value="THIOESTERASE 1/PROTEASE 1/LYSOPHOSPHOLIPASE L1"/>
    <property type="match status" value="1"/>
</dbReference>
<feature type="domain" description="SGNH hydrolase-type esterase" evidence="1">
    <location>
        <begin position="31"/>
        <end position="200"/>
    </location>
</feature>
<dbReference type="HOGENOM" id="CLU_094862_0_0_0"/>
<protein>
    <submittedName>
        <fullName evidence="2">Lipolytic enzyme, G-D-S-L</fullName>
    </submittedName>
</protein>